<comment type="caution">
    <text evidence="2">The sequence shown here is derived from an EMBL/GenBank/DDBJ whole genome shotgun (WGS) entry which is preliminary data.</text>
</comment>
<dbReference type="Proteomes" id="UP000765802">
    <property type="component" value="Unassembled WGS sequence"/>
</dbReference>
<feature type="chain" id="PRO_5046775529" evidence="1">
    <location>
        <begin position="22"/>
        <end position="371"/>
    </location>
</feature>
<organism evidence="2 3">
    <name type="scientific">Flavihumibacter stibioxidans</name>
    <dbReference type="NCBI Taxonomy" id="1834163"/>
    <lineage>
        <taxon>Bacteria</taxon>
        <taxon>Pseudomonadati</taxon>
        <taxon>Bacteroidota</taxon>
        <taxon>Chitinophagia</taxon>
        <taxon>Chitinophagales</taxon>
        <taxon>Chitinophagaceae</taxon>
        <taxon>Flavihumibacter</taxon>
    </lineage>
</organism>
<keyword evidence="1" id="KW-0732">Signal</keyword>
<dbReference type="PROSITE" id="PS51257">
    <property type="entry name" value="PROKAR_LIPOPROTEIN"/>
    <property type="match status" value="1"/>
</dbReference>
<name>A0ABR7MAZ1_9BACT</name>
<evidence type="ECO:0000313" key="3">
    <source>
        <dbReference type="Proteomes" id="UP000765802"/>
    </source>
</evidence>
<dbReference type="EMBL" id="MBUA01000027">
    <property type="protein sequence ID" value="MBC6492208.1"/>
    <property type="molecule type" value="Genomic_DNA"/>
</dbReference>
<protein>
    <submittedName>
        <fullName evidence="2">Uncharacterized protein</fullName>
    </submittedName>
</protein>
<proteinExistence type="predicted"/>
<sequence length="371" mass="40224">MKAFNTLLRASVFFASVILFASCQKEAMFPDNQEVLAKYGGGSGGDESVGNNLSFPVIWSEGAELPLRVAPTGLTDTDVLLQGGWWYVWGVDPIDPQAPIYSCQPNPANPAVCLDGSTPGDGTSTVYKAYLQKDARNFWKAYNEPATEILNVDSIDWGDNLESIDWNLTSKVRTEVVLYENLPAPVLQYAMRHVSGWGVDEMHGLQTQLNNTVVTGPGSKATVFSRHARLTIQRLTSLSPNLTWDATNHIWIGDANAPVFSKAVHEAADGPGYYNAEVNVKGKIIFGYTWDLKKLNDGAGVYRITFSFDESGPGTVLNTFFDANTGIITPAEEIEVAAVDGGGGGTAVVDYLNNLTYIDVVIKARGGRSNR</sequence>
<accession>A0ABR7MAZ1</accession>
<dbReference type="RefSeq" id="WP_187257524.1">
    <property type="nucleotide sequence ID" value="NZ_JBHULF010000006.1"/>
</dbReference>
<evidence type="ECO:0000256" key="1">
    <source>
        <dbReference type="SAM" id="SignalP"/>
    </source>
</evidence>
<reference evidence="2 3" key="1">
    <citation type="submission" date="2016-07" db="EMBL/GenBank/DDBJ databases">
        <title>Genome analysis of Flavihumibacter stibioxidans YS-17.</title>
        <authorList>
            <person name="Shi K."/>
            <person name="Han Y."/>
            <person name="Wang G."/>
        </authorList>
    </citation>
    <scope>NUCLEOTIDE SEQUENCE [LARGE SCALE GENOMIC DNA]</scope>
    <source>
        <strain evidence="2 3">YS-17</strain>
    </source>
</reference>
<feature type="signal peptide" evidence="1">
    <location>
        <begin position="1"/>
        <end position="21"/>
    </location>
</feature>
<evidence type="ECO:0000313" key="2">
    <source>
        <dbReference type="EMBL" id="MBC6492208.1"/>
    </source>
</evidence>
<gene>
    <name evidence="2" type="ORF">BC349_14195</name>
</gene>
<keyword evidence="3" id="KW-1185">Reference proteome</keyword>